<dbReference type="InterPro" id="IPR023214">
    <property type="entry name" value="HAD_sf"/>
</dbReference>
<sequence>MNKEKTHNQLKAVLFDVDGTLADTEQDGHRPAFNAAFQEFGLSWEWDIPLYGELLQVTGGKERIRYYIEKYMPEELARNNLDEWVACLHKTKTLHFKKLMEQGEIPLRPGVKRLIHDLRDQNIKLAIATTTTPENVTYLLQSTLGENANNLFDVIGAGDIVPQKKPAPDIYFWVLNKLNLEASQCIAIEDSENGLLAARAANLPTLITVNNYTCQQNFAGAVAILSDLGEPDKIFTQLSNNSVHFDNQWIDVDALRKLTNT</sequence>
<name>A0A1I4FP87_9PROT</name>
<dbReference type="EMBL" id="FOSP01000039">
    <property type="protein sequence ID" value="SFL18636.1"/>
    <property type="molecule type" value="Genomic_DNA"/>
</dbReference>
<dbReference type="GO" id="GO:0016787">
    <property type="term" value="F:hydrolase activity"/>
    <property type="evidence" value="ECO:0007669"/>
    <property type="project" value="InterPro"/>
</dbReference>
<dbReference type="OrthoDB" id="5293434at2"/>
<dbReference type="NCBIfam" id="TIGR01509">
    <property type="entry name" value="HAD-SF-IA-v3"/>
    <property type="match status" value="1"/>
</dbReference>
<dbReference type="SFLD" id="SFLDG01129">
    <property type="entry name" value="C1.5:_HAD__Beta-PGM__Phosphata"/>
    <property type="match status" value="1"/>
</dbReference>
<dbReference type="SFLD" id="SFLDS00003">
    <property type="entry name" value="Haloacid_Dehalogenase"/>
    <property type="match status" value="1"/>
</dbReference>
<dbReference type="Gene3D" id="3.40.50.1000">
    <property type="entry name" value="HAD superfamily/HAD-like"/>
    <property type="match status" value="1"/>
</dbReference>
<dbReference type="RefSeq" id="WP_090702539.1">
    <property type="nucleotide sequence ID" value="NZ_FOSP01000039.1"/>
</dbReference>
<keyword evidence="2" id="KW-1185">Reference proteome</keyword>
<dbReference type="Proteomes" id="UP000199533">
    <property type="component" value="Unassembled WGS sequence"/>
</dbReference>
<dbReference type="InterPro" id="IPR044999">
    <property type="entry name" value="CbbY-like"/>
</dbReference>
<accession>A0A1I4FP87</accession>
<evidence type="ECO:0000313" key="1">
    <source>
        <dbReference type="EMBL" id="SFL18636.1"/>
    </source>
</evidence>
<dbReference type="PANTHER" id="PTHR42896">
    <property type="entry name" value="XYLULOSE-1,5-BISPHOSPHATE (XUBP) PHOSPHATASE"/>
    <property type="match status" value="1"/>
</dbReference>
<dbReference type="InterPro" id="IPR006439">
    <property type="entry name" value="HAD-SF_hydro_IA"/>
</dbReference>
<dbReference type="Pfam" id="PF00702">
    <property type="entry name" value="Hydrolase"/>
    <property type="match status" value="1"/>
</dbReference>
<dbReference type="PRINTS" id="PR00413">
    <property type="entry name" value="HADHALOGNASE"/>
</dbReference>
<protein>
    <submittedName>
        <fullName evidence="1">Haloacid dehalogenase superfamily, subfamily IA, variant 3 with third motif having DD or ED</fullName>
    </submittedName>
</protein>
<organism evidence="1 2">
    <name type="scientific">Nitrosomonas aestuarii</name>
    <dbReference type="NCBI Taxonomy" id="52441"/>
    <lineage>
        <taxon>Bacteria</taxon>
        <taxon>Pseudomonadati</taxon>
        <taxon>Pseudomonadota</taxon>
        <taxon>Betaproteobacteria</taxon>
        <taxon>Nitrosomonadales</taxon>
        <taxon>Nitrosomonadaceae</taxon>
        <taxon>Nitrosomonas</taxon>
    </lineage>
</organism>
<proteinExistence type="predicted"/>
<dbReference type="CDD" id="cd07528">
    <property type="entry name" value="HAD_CbbY-like"/>
    <property type="match status" value="1"/>
</dbReference>
<dbReference type="SFLD" id="SFLDF00035">
    <property type="entry name" value="phosphoglycolate_phosphatase"/>
    <property type="match status" value="1"/>
</dbReference>
<evidence type="ECO:0000313" key="2">
    <source>
        <dbReference type="Proteomes" id="UP000199533"/>
    </source>
</evidence>
<dbReference type="InterPro" id="IPR023198">
    <property type="entry name" value="PGP-like_dom2"/>
</dbReference>
<dbReference type="AlphaFoldDB" id="A0A1I4FP87"/>
<dbReference type="InterPro" id="IPR036412">
    <property type="entry name" value="HAD-like_sf"/>
</dbReference>
<reference evidence="2" key="1">
    <citation type="submission" date="2016-10" db="EMBL/GenBank/DDBJ databases">
        <authorList>
            <person name="Varghese N."/>
            <person name="Submissions S."/>
        </authorList>
    </citation>
    <scope>NUCLEOTIDE SEQUENCE [LARGE SCALE GENOMIC DNA]</scope>
    <source>
        <strain evidence="2">Nm69</strain>
    </source>
</reference>
<gene>
    <name evidence="1" type="ORF">SAMN05216302_103916</name>
</gene>
<dbReference type="SFLD" id="SFLDG01135">
    <property type="entry name" value="C1.5.6:_HAD__Beta-PGM__Phospha"/>
    <property type="match status" value="1"/>
</dbReference>
<dbReference type="STRING" id="52441.SAMN05216302_103916"/>
<dbReference type="PANTHER" id="PTHR42896:SF2">
    <property type="entry name" value="CBBY-LIKE PROTEIN"/>
    <property type="match status" value="1"/>
</dbReference>
<dbReference type="SUPFAM" id="SSF56784">
    <property type="entry name" value="HAD-like"/>
    <property type="match status" value="1"/>
</dbReference>
<dbReference type="Gene3D" id="1.10.150.240">
    <property type="entry name" value="Putative phosphatase, domain 2"/>
    <property type="match status" value="1"/>
</dbReference>